<reference evidence="2 3" key="1">
    <citation type="submission" date="2024-11" db="EMBL/GenBank/DDBJ databases">
        <authorList>
            <person name="Heng Y.C."/>
            <person name="Lim A.C.H."/>
            <person name="Lee J.K.Y."/>
            <person name="Kittelmann S."/>
        </authorList>
    </citation>
    <scope>NUCLEOTIDE SEQUENCE [LARGE SCALE GENOMIC DNA]</scope>
    <source>
        <strain evidence="2 3">WILCCON 0114</strain>
    </source>
</reference>
<protein>
    <submittedName>
        <fullName evidence="2">RES family NAD+ phosphorylase</fullName>
    </submittedName>
</protein>
<organism evidence="2 3">
    <name type="scientific">Clostridium neuense</name>
    <dbReference type="NCBI Taxonomy" id="1728934"/>
    <lineage>
        <taxon>Bacteria</taxon>
        <taxon>Bacillati</taxon>
        <taxon>Bacillota</taxon>
        <taxon>Clostridia</taxon>
        <taxon>Eubacteriales</taxon>
        <taxon>Clostridiaceae</taxon>
        <taxon>Clostridium</taxon>
    </lineage>
</organism>
<feature type="domain" description="RES" evidence="1">
    <location>
        <begin position="174"/>
        <end position="326"/>
    </location>
</feature>
<evidence type="ECO:0000313" key="3">
    <source>
        <dbReference type="Proteomes" id="UP001623592"/>
    </source>
</evidence>
<dbReference type="Pfam" id="PF08808">
    <property type="entry name" value="RES"/>
    <property type="match status" value="1"/>
</dbReference>
<dbReference type="EMBL" id="JBJIAA010000005">
    <property type="protein sequence ID" value="MFL0250136.1"/>
    <property type="molecule type" value="Genomic_DNA"/>
</dbReference>
<dbReference type="SMART" id="SM00953">
    <property type="entry name" value="RES"/>
    <property type="match status" value="1"/>
</dbReference>
<dbReference type="RefSeq" id="WP_406786806.1">
    <property type="nucleotide sequence ID" value="NZ_JBJIAA010000005.1"/>
</dbReference>
<proteinExistence type="predicted"/>
<accession>A0ABW8TD35</accession>
<keyword evidence="3" id="KW-1185">Reference proteome</keyword>
<comment type="caution">
    <text evidence="2">The sequence shown here is derived from an EMBL/GenBank/DDBJ whole genome shotgun (WGS) entry which is preliminary data.</text>
</comment>
<gene>
    <name evidence="2" type="ORF">ACJDT4_06850</name>
</gene>
<name>A0ABW8TD35_9CLOT</name>
<dbReference type="InterPro" id="IPR014914">
    <property type="entry name" value="RES_dom"/>
</dbReference>
<evidence type="ECO:0000313" key="2">
    <source>
        <dbReference type="EMBL" id="MFL0250136.1"/>
    </source>
</evidence>
<evidence type="ECO:0000259" key="1">
    <source>
        <dbReference type="SMART" id="SM00953"/>
    </source>
</evidence>
<dbReference type="Proteomes" id="UP001623592">
    <property type="component" value="Unassembled WGS sequence"/>
</dbReference>
<sequence length="341" mass="39684">MISSSGKKGNCEICGAKDVYTYDTERDNYLTEYLDELLDVYTCKERLPYGYPEKLLSNLGKELIERWSLFNIPEESVRELIINICKEKYDLESKLFTEPVGILELYDKDYLEKNCILKTYQWEDFKYTITNVNRFHSSHINTEVLSKLFSNMYLEYKKGTILYRARISDENGYESKDMGAPPPRLTSAGRANSEGICCLYLSDNINTTIHEIRARDLDYISIGSFELKKNIKVVDLGSLESFSPFSTEYALTWVAVNIEHLKKIGREIAKPLRRQDSILDYLPTQYISDFVKHLGYDGIKYKSTLSSDGNNFAIFSEKNFKCNKVEVYHIKELEYHKKKVK</sequence>